<sequence length="157" mass="16427">MPPSGQGAQHGKGILPGLGLAQNPPVQIHHRVRGDHQAVRLRRGHGTGLALRQHRDQPSGGGSSGQPFVGLRGDSLKGKAHIGQQLPPPGGIGRQNDLHGRPPFLSSMPEGRKILPSLYTVKGRPKPEAAAQTVPVLPKPPLSGPSSSAQRINSIRG</sequence>
<protein>
    <submittedName>
        <fullName evidence="2">Uncharacterized protein</fullName>
    </submittedName>
</protein>
<feature type="region of interest" description="Disordered" evidence="1">
    <location>
        <begin position="51"/>
        <end position="157"/>
    </location>
</feature>
<reference evidence="2" key="1">
    <citation type="submission" date="2019-08" db="EMBL/GenBank/DDBJ databases">
        <authorList>
            <person name="Kucharzyk K."/>
            <person name="Murdoch R.W."/>
            <person name="Higgins S."/>
            <person name="Loffler F."/>
        </authorList>
    </citation>
    <scope>NUCLEOTIDE SEQUENCE</scope>
</reference>
<evidence type="ECO:0000313" key="2">
    <source>
        <dbReference type="EMBL" id="MPM60859.1"/>
    </source>
</evidence>
<dbReference type="AlphaFoldDB" id="A0A645B5Z1"/>
<gene>
    <name evidence="2" type="ORF">SDC9_107713</name>
</gene>
<comment type="caution">
    <text evidence="2">The sequence shown here is derived from an EMBL/GenBank/DDBJ whole genome shotgun (WGS) entry which is preliminary data.</text>
</comment>
<feature type="region of interest" description="Disordered" evidence="1">
    <location>
        <begin position="1"/>
        <end position="21"/>
    </location>
</feature>
<proteinExistence type="predicted"/>
<accession>A0A645B5Z1</accession>
<dbReference type="EMBL" id="VSSQ01018026">
    <property type="protein sequence ID" value="MPM60859.1"/>
    <property type="molecule type" value="Genomic_DNA"/>
</dbReference>
<evidence type="ECO:0000256" key="1">
    <source>
        <dbReference type="SAM" id="MobiDB-lite"/>
    </source>
</evidence>
<name>A0A645B5Z1_9ZZZZ</name>
<organism evidence="2">
    <name type="scientific">bioreactor metagenome</name>
    <dbReference type="NCBI Taxonomy" id="1076179"/>
    <lineage>
        <taxon>unclassified sequences</taxon>
        <taxon>metagenomes</taxon>
        <taxon>ecological metagenomes</taxon>
    </lineage>
</organism>